<protein>
    <submittedName>
        <fullName evidence="1">Uncharacterized protein</fullName>
    </submittedName>
</protein>
<reference evidence="1" key="1">
    <citation type="journal article" date="2023" name="IScience">
        <title>Live-bearing cockroach genome reveals convergent evolutionary mechanisms linked to viviparity in insects and beyond.</title>
        <authorList>
            <person name="Fouks B."/>
            <person name="Harrison M.C."/>
            <person name="Mikhailova A.A."/>
            <person name="Marchal E."/>
            <person name="English S."/>
            <person name="Carruthers M."/>
            <person name="Jennings E.C."/>
            <person name="Chiamaka E.L."/>
            <person name="Frigard R.A."/>
            <person name="Pippel M."/>
            <person name="Attardo G.M."/>
            <person name="Benoit J.B."/>
            <person name="Bornberg-Bauer E."/>
            <person name="Tobe S.S."/>
        </authorList>
    </citation>
    <scope>NUCLEOTIDE SEQUENCE</scope>
    <source>
        <strain evidence="1">Stay&amp;Tobe</strain>
    </source>
</reference>
<gene>
    <name evidence="1" type="ORF">L9F63_007079</name>
</gene>
<feature type="non-terminal residue" evidence="1">
    <location>
        <position position="64"/>
    </location>
</feature>
<organism evidence="1 2">
    <name type="scientific">Diploptera punctata</name>
    <name type="common">Pacific beetle cockroach</name>
    <dbReference type="NCBI Taxonomy" id="6984"/>
    <lineage>
        <taxon>Eukaryota</taxon>
        <taxon>Metazoa</taxon>
        <taxon>Ecdysozoa</taxon>
        <taxon>Arthropoda</taxon>
        <taxon>Hexapoda</taxon>
        <taxon>Insecta</taxon>
        <taxon>Pterygota</taxon>
        <taxon>Neoptera</taxon>
        <taxon>Polyneoptera</taxon>
        <taxon>Dictyoptera</taxon>
        <taxon>Blattodea</taxon>
        <taxon>Blaberoidea</taxon>
        <taxon>Blaberidae</taxon>
        <taxon>Diplopterinae</taxon>
        <taxon>Diploptera</taxon>
    </lineage>
</organism>
<comment type="caution">
    <text evidence="1">The sequence shown here is derived from an EMBL/GenBank/DDBJ whole genome shotgun (WGS) entry which is preliminary data.</text>
</comment>
<proteinExistence type="predicted"/>
<dbReference type="EMBL" id="JASPKZ010009809">
    <property type="protein sequence ID" value="KAJ9576114.1"/>
    <property type="molecule type" value="Genomic_DNA"/>
</dbReference>
<dbReference type="Proteomes" id="UP001233999">
    <property type="component" value="Unassembled WGS sequence"/>
</dbReference>
<accession>A0AAD7Z8W9</accession>
<name>A0AAD7Z8W9_DIPPU</name>
<keyword evidence="2" id="KW-1185">Reference proteome</keyword>
<reference evidence="1" key="2">
    <citation type="submission" date="2023-05" db="EMBL/GenBank/DDBJ databases">
        <authorList>
            <person name="Fouks B."/>
        </authorList>
    </citation>
    <scope>NUCLEOTIDE SEQUENCE</scope>
    <source>
        <strain evidence="1">Stay&amp;Tobe</strain>
        <tissue evidence="1">Testes</tissue>
    </source>
</reference>
<evidence type="ECO:0000313" key="1">
    <source>
        <dbReference type="EMBL" id="KAJ9576114.1"/>
    </source>
</evidence>
<dbReference type="AlphaFoldDB" id="A0AAD7Z8W9"/>
<evidence type="ECO:0000313" key="2">
    <source>
        <dbReference type="Proteomes" id="UP001233999"/>
    </source>
</evidence>
<sequence>WKLGQCGSKQATYLRNYVVFRSFNFGRGRLSFSVLLNCIECKDHASYNTVITDQGDTTVYASPL</sequence>
<feature type="non-terminal residue" evidence="1">
    <location>
        <position position="1"/>
    </location>
</feature>